<organism evidence="1 2">
    <name type="scientific">Borborobacter arsenicus</name>
    <dbReference type="NCBI Taxonomy" id="1851146"/>
    <lineage>
        <taxon>Bacteria</taxon>
        <taxon>Pseudomonadati</taxon>
        <taxon>Pseudomonadota</taxon>
        <taxon>Alphaproteobacteria</taxon>
        <taxon>Hyphomicrobiales</taxon>
        <taxon>Phyllobacteriaceae</taxon>
        <taxon>Borborobacter</taxon>
    </lineage>
</organism>
<sequence>MKWNEFTFTEPRNIGRWKSAYEKDDGPGLSQQADDYFRACVTLFAELLSQIGDAMVGQMSRAADPVTDLYRQRKENAAVLDFDDLLQRAHERKRQRSIRSASGTFPFIFPLSYLHLLDCRSY</sequence>
<dbReference type="AlphaFoldDB" id="A0A432V0F5"/>
<reference evidence="1 2" key="1">
    <citation type="submission" date="2018-11" db="EMBL/GenBank/DDBJ databases">
        <title>Pseudaminobacter arsenicus sp. nov., an arsenic-resistant bacterium isolated from arsenic-rich aquifers.</title>
        <authorList>
            <person name="Mu Y."/>
        </authorList>
    </citation>
    <scope>NUCLEOTIDE SEQUENCE [LARGE SCALE GENOMIC DNA]</scope>
    <source>
        <strain evidence="1 2">CB3</strain>
    </source>
</reference>
<dbReference type="RefSeq" id="WP_128628496.1">
    <property type="nucleotide sequence ID" value="NZ_RKST01000034.1"/>
</dbReference>
<comment type="caution">
    <text evidence="1">The sequence shown here is derived from an EMBL/GenBank/DDBJ whole genome shotgun (WGS) entry which is preliminary data.</text>
</comment>
<accession>A0A432V0F5</accession>
<dbReference type="EMBL" id="RKST01000034">
    <property type="protein sequence ID" value="RUM95640.1"/>
    <property type="molecule type" value="Genomic_DNA"/>
</dbReference>
<evidence type="ECO:0000313" key="2">
    <source>
        <dbReference type="Proteomes" id="UP000281647"/>
    </source>
</evidence>
<evidence type="ECO:0000313" key="1">
    <source>
        <dbReference type="EMBL" id="RUM95640.1"/>
    </source>
</evidence>
<protein>
    <submittedName>
        <fullName evidence="1">Uncharacterized protein</fullName>
    </submittedName>
</protein>
<dbReference type="Proteomes" id="UP000281647">
    <property type="component" value="Unassembled WGS sequence"/>
</dbReference>
<proteinExistence type="predicted"/>
<gene>
    <name evidence="1" type="ORF">EET67_22025</name>
</gene>
<keyword evidence="2" id="KW-1185">Reference proteome</keyword>
<name>A0A432V0F5_9HYPH</name>